<feature type="region of interest" description="Disordered" evidence="1">
    <location>
        <begin position="1"/>
        <end position="60"/>
    </location>
</feature>
<comment type="caution">
    <text evidence="2">The sequence shown here is derived from an EMBL/GenBank/DDBJ whole genome shotgun (WGS) entry which is preliminary data.</text>
</comment>
<proteinExistence type="predicted"/>
<dbReference type="EMBL" id="BPLR01006264">
    <property type="protein sequence ID" value="GIY08538.1"/>
    <property type="molecule type" value="Genomic_DNA"/>
</dbReference>
<evidence type="ECO:0000256" key="1">
    <source>
        <dbReference type="SAM" id="MobiDB-lite"/>
    </source>
</evidence>
<gene>
    <name evidence="2" type="ORF">CEXT_190941</name>
</gene>
<protein>
    <submittedName>
        <fullName evidence="2">Uncharacterized protein</fullName>
    </submittedName>
</protein>
<dbReference type="Proteomes" id="UP001054945">
    <property type="component" value="Unassembled WGS sequence"/>
</dbReference>
<evidence type="ECO:0000313" key="2">
    <source>
        <dbReference type="EMBL" id="GIY08538.1"/>
    </source>
</evidence>
<evidence type="ECO:0000313" key="3">
    <source>
        <dbReference type="Proteomes" id="UP001054945"/>
    </source>
</evidence>
<sequence>MFSSKPRVLCAQRSTVGACSTAPRQGGKKKMINSNHPSQNHSTSHAHSHPPPSRDNEQFRLSKTYCLNYIPRTAHETELNKAEGKEMGKENDVI</sequence>
<dbReference type="AlphaFoldDB" id="A0AAV4QM50"/>
<accession>A0AAV4QM50</accession>
<reference evidence="2 3" key="1">
    <citation type="submission" date="2021-06" db="EMBL/GenBank/DDBJ databases">
        <title>Caerostris extrusa draft genome.</title>
        <authorList>
            <person name="Kono N."/>
            <person name="Arakawa K."/>
        </authorList>
    </citation>
    <scope>NUCLEOTIDE SEQUENCE [LARGE SCALE GENOMIC DNA]</scope>
</reference>
<organism evidence="2 3">
    <name type="scientific">Caerostris extrusa</name>
    <name type="common">Bark spider</name>
    <name type="synonym">Caerostris bankana</name>
    <dbReference type="NCBI Taxonomy" id="172846"/>
    <lineage>
        <taxon>Eukaryota</taxon>
        <taxon>Metazoa</taxon>
        <taxon>Ecdysozoa</taxon>
        <taxon>Arthropoda</taxon>
        <taxon>Chelicerata</taxon>
        <taxon>Arachnida</taxon>
        <taxon>Araneae</taxon>
        <taxon>Araneomorphae</taxon>
        <taxon>Entelegynae</taxon>
        <taxon>Araneoidea</taxon>
        <taxon>Araneidae</taxon>
        <taxon>Caerostris</taxon>
    </lineage>
</organism>
<keyword evidence="3" id="KW-1185">Reference proteome</keyword>
<name>A0AAV4QM50_CAEEX</name>